<dbReference type="GO" id="GO:0003777">
    <property type="term" value="F:microtubule motor activity"/>
    <property type="evidence" value="ECO:0007669"/>
    <property type="project" value="InterPro"/>
</dbReference>
<dbReference type="Gene3D" id="3.40.850.10">
    <property type="entry name" value="Kinesin motor domain"/>
    <property type="match status" value="1"/>
</dbReference>
<dbReference type="InterPro" id="IPR036961">
    <property type="entry name" value="Kinesin_motor_dom_sf"/>
</dbReference>
<dbReference type="PROSITE" id="PS50067">
    <property type="entry name" value="KINESIN_MOTOR_2"/>
    <property type="match status" value="1"/>
</dbReference>
<dbReference type="SMART" id="SM00129">
    <property type="entry name" value="KISc"/>
    <property type="match status" value="1"/>
</dbReference>
<dbReference type="GeneID" id="16996504"/>
<dbReference type="RefSeq" id="XP_005538301.1">
    <property type="nucleotide sequence ID" value="XM_005538244.1"/>
</dbReference>
<dbReference type="OrthoDB" id="3176171at2759"/>
<dbReference type="PROSITE" id="PS00411">
    <property type="entry name" value="KINESIN_MOTOR_1"/>
    <property type="match status" value="1"/>
</dbReference>
<evidence type="ECO:0000313" key="10">
    <source>
        <dbReference type="Proteomes" id="UP000007014"/>
    </source>
</evidence>
<sequence length="1175" mass="132071">MSGVELPEAETRSVLSDAIQVAVRVRPILPKEAETRGAAETWRAVPHAGQVIRVGRLPTGAGGTTTCPTVFSYDFVFGKESTNVEVYEKVARPLVESALVGYNGTVFAYGQTSSGKTHTMWGSEADPGVMRRAVRDLFELARRTPQREFLIRVSYLEIYNETIRDLLHSNPAVTNVRVLEDSDGRICTDAREEIVVTAEQVCELLKNGEAKRMTGATDMNERSSRSHTILTLVIESRERAAEDSTSGDAEDSSSASDSAVRTATLTLVDLAGSERQKDAKSEGLRLKEGGYINKSLLTLGTVIHKLSEGGSAHVPYRDSKLTRMLQSSLGGNSRTAVICAITPAAAHAEETLSTLKFATRAKSVQNRAQQNEVLDDRALLKRYQQEIASLRAQLAKLQQGDLSKQGCPNDFVRALEQNAAEAERERERIRSQLEEAENRRRLYEEKLERLTRLILNSPAPAPKVRSRVSVSTASLSSPHSDTNENKDVASPGAFAYEPRTPPAAEPQLDQRLTRTFRTLRRRTLGGSVDGIGSDAQGLLNSPENHIVEQVRTLQRRVEALDVARWREQSASLKAVSYERERAAQLQQRLRSLESQMLRHTCAEVANEALHKAALAAVDVRLAQIQQLMQSERNRMQQLHCELEHVRQVCATKQSRLEILERELGEARREIDELRQRERAGFTQTQAKTFDHLRNRVADLEAKLRSQLALRQQVEASRGGVERELRKLERQNRALEKELAKLREQRERIEQAKLTVAQAEQLRNASEQAQRQVQAERDALQRQLNELENAHTRLLAERDTLLEYRERHQQALEQLECAQQRIADLEARSVRSADWEARCESLSGQLEDARQRIAALESQIETNAQELASLLDQATDAHLQLEAVRSQARASERLQEQVTAQVRAELNALAASHEKESAEWKRMRLDTETERDALRSQLADHKRSLEELRLECAKLESRAAKLLQETAKHIEEKHRLLETVHARDRRITDLESRLRECVEGGGRYARLCRLVEKREAELTRARETLRLLEERLVAEGRSAEFCDLHASAQHEAERLSFEKELARSKEKSDKMQQERQQLLLENSKLRDVVKHKDRQLLSLQAKLKHAEATILSQRGNASLPEQGTVSDISMGAGAAPACVTQSAPGAQDSNNKENLGCEQDSERAAAQLFGSLDDNK</sequence>
<feature type="coiled-coil region" evidence="6">
    <location>
        <begin position="373"/>
        <end position="453"/>
    </location>
</feature>
<dbReference type="HOGENOM" id="CLU_273678_0_0_1"/>
<keyword evidence="1 5" id="KW-0547">Nucleotide-binding</keyword>
<feature type="coiled-coil region" evidence="6">
    <location>
        <begin position="575"/>
        <end position="872"/>
    </location>
</feature>
<feature type="region of interest" description="Disordered" evidence="7">
    <location>
        <begin position="238"/>
        <end position="260"/>
    </location>
</feature>
<dbReference type="Gramene" id="CMQ429CT">
    <property type="protein sequence ID" value="CMQ429CT"/>
    <property type="gene ID" value="CMQ429C"/>
</dbReference>
<dbReference type="Pfam" id="PF00225">
    <property type="entry name" value="Kinesin"/>
    <property type="match status" value="1"/>
</dbReference>
<accession>M1V6K8</accession>
<dbReference type="PANTHER" id="PTHR47968:SF75">
    <property type="entry name" value="CENTROMERE-ASSOCIATED PROTEIN E"/>
    <property type="match status" value="1"/>
</dbReference>
<feature type="compositionally biased region" description="Polar residues" evidence="7">
    <location>
        <begin position="1138"/>
        <end position="1152"/>
    </location>
</feature>
<comment type="similarity">
    <text evidence="5">Belongs to the TRAFAC class myosin-kinesin ATPase superfamily. Kinesin family.</text>
</comment>
<feature type="coiled-coil region" evidence="6">
    <location>
        <begin position="930"/>
        <end position="971"/>
    </location>
</feature>
<dbReference type="KEGG" id="cme:CYME_CMQ429C"/>
<feature type="region of interest" description="Disordered" evidence="7">
    <location>
        <begin position="461"/>
        <end position="507"/>
    </location>
</feature>
<dbReference type="InterPro" id="IPR019821">
    <property type="entry name" value="Kinesin_motor_CS"/>
</dbReference>
<gene>
    <name evidence="9" type="ORF">CYME_CMQ429C</name>
</gene>
<dbReference type="EMBL" id="AP006499">
    <property type="protein sequence ID" value="BAM82265.1"/>
    <property type="molecule type" value="Genomic_DNA"/>
</dbReference>
<keyword evidence="10" id="KW-1185">Reference proteome</keyword>
<evidence type="ECO:0000256" key="2">
    <source>
        <dbReference type="ARBA" id="ARBA00022840"/>
    </source>
</evidence>
<dbReference type="GO" id="GO:0007018">
    <property type="term" value="P:microtubule-based movement"/>
    <property type="evidence" value="ECO:0007669"/>
    <property type="project" value="InterPro"/>
</dbReference>
<feature type="region of interest" description="Disordered" evidence="7">
    <location>
        <begin position="1137"/>
        <end position="1159"/>
    </location>
</feature>
<dbReference type="Proteomes" id="UP000007014">
    <property type="component" value="Chromosome 17"/>
</dbReference>
<reference evidence="9 10" key="2">
    <citation type="journal article" date="2007" name="BMC Biol.">
        <title>A 100%-complete sequence reveals unusually simple genomic features in the hot-spring red alga Cyanidioschyzon merolae.</title>
        <authorList>
            <person name="Nozaki H."/>
            <person name="Takano H."/>
            <person name="Misumi O."/>
            <person name="Terasawa K."/>
            <person name="Matsuzaki M."/>
            <person name="Maruyama S."/>
            <person name="Nishida K."/>
            <person name="Yagisawa F."/>
            <person name="Yoshida Y."/>
            <person name="Fujiwara T."/>
            <person name="Takio S."/>
            <person name="Tamura K."/>
            <person name="Chung S.J."/>
            <person name="Nakamura S."/>
            <person name="Kuroiwa H."/>
            <person name="Tanaka K."/>
            <person name="Sato N."/>
            <person name="Kuroiwa T."/>
        </authorList>
    </citation>
    <scope>NUCLEOTIDE SEQUENCE [LARGE SCALE GENOMIC DNA]</scope>
    <source>
        <strain evidence="9 10">10D</strain>
    </source>
</reference>
<reference evidence="9 10" key="1">
    <citation type="journal article" date="2004" name="Nature">
        <title>Genome sequence of the ultrasmall unicellular red alga Cyanidioschyzon merolae 10D.</title>
        <authorList>
            <person name="Matsuzaki M."/>
            <person name="Misumi O."/>
            <person name="Shin-i T."/>
            <person name="Maruyama S."/>
            <person name="Takahara M."/>
            <person name="Miyagishima S."/>
            <person name="Mori T."/>
            <person name="Nishida K."/>
            <person name="Yagisawa F."/>
            <person name="Nishida K."/>
            <person name="Yoshida Y."/>
            <person name="Nishimura Y."/>
            <person name="Nakao S."/>
            <person name="Kobayashi T."/>
            <person name="Momoyama Y."/>
            <person name="Higashiyama T."/>
            <person name="Minoda A."/>
            <person name="Sano M."/>
            <person name="Nomoto H."/>
            <person name="Oishi K."/>
            <person name="Hayashi H."/>
            <person name="Ohta F."/>
            <person name="Nishizaka S."/>
            <person name="Haga S."/>
            <person name="Miura S."/>
            <person name="Morishita T."/>
            <person name="Kabeya Y."/>
            <person name="Terasawa K."/>
            <person name="Suzuki Y."/>
            <person name="Ishii Y."/>
            <person name="Asakawa S."/>
            <person name="Takano H."/>
            <person name="Ohta N."/>
            <person name="Kuroiwa H."/>
            <person name="Tanaka K."/>
            <person name="Shimizu N."/>
            <person name="Sugano S."/>
            <person name="Sato N."/>
            <person name="Nozaki H."/>
            <person name="Ogasawara N."/>
            <person name="Kohara Y."/>
            <person name="Kuroiwa T."/>
        </authorList>
    </citation>
    <scope>NUCLEOTIDE SEQUENCE [LARGE SCALE GENOMIC DNA]</scope>
    <source>
        <strain evidence="9 10">10D</strain>
    </source>
</reference>
<evidence type="ECO:0000259" key="8">
    <source>
        <dbReference type="PROSITE" id="PS50067"/>
    </source>
</evidence>
<dbReference type="FunFam" id="3.40.850.10:FF:000177">
    <property type="entry name" value="Kinesin-like protein"/>
    <property type="match status" value="1"/>
</dbReference>
<feature type="domain" description="Kinesin motor" evidence="8">
    <location>
        <begin position="18"/>
        <end position="364"/>
    </location>
</feature>
<dbReference type="GO" id="GO:0008017">
    <property type="term" value="F:microtubule binding"/>
    <property type="evidence" value="ECO:0007669"/>
    <property type="project" value="InterPro"/>
</dbReference>
<evidence type="ECO:0000256" key="3">
    <source>
        <dbReference type="ARBA" id="ARBA00023054"/>
    </source>
</evidence>
<feature type="compositionally biased region" description="Low complexity" evidence="7">
    <location>
        <begin position="467"/>
        <end position="480"/>
    </location>
</feature>
<keyword evidence="2 5" id="KW-0067">ATP-binding</keyword>
<dbReference type="CDD" id="cd01374">
    <property type="entry name" value="KISc_CENP_E"/>
    <property type="match status" value="1"/>
</dbReference>
<name>M1V6K8_CYAM1</name>
<dbReference type="PRINTS" id="PR00380">
    <property type="entry name" value="KINESINHEAVY"/>
</dbReference>
<feature type="coiled-coil region" evidence="6">
    <location>
        <begin position="1010"/>
        <end position="1108"/>
    </location>
</feature>
<keyword evidence="4 5" id="KW-0505">Motor protein</keyword>
<evidence type="ECO:0000256" key="6">
    <source>
        <dbReference type="SAM" id="Coils"/>
    </source>
</evidence>
<feature type="compositionally biased region" description="Low complexity" evidence="7">
    <location>
        <begin position="243"/>
        <end position="259"/>
    </location>
</feature>
<dbReference type="STRING" id="280699.M1V6K8"/>
<dbReference type="InterPro" id="IPR027417">
    <property type="entry name" value="P-loop_NTPase"/>
</dbReference>
<dbReference type="AlphaFoldDB" id="M1V6K8"/>
<evidence type="ECO:0000256" key="1">
    <source>
        <dbReference type="ARBA" id="ARBA00022741"/>
    </source>
</evidence>
<dbReference type="InterPro" id="IPR027640">
    <property type="entry name" value="Kinesin-like_fam"/>
</dbReference>
<organism evidence="9 10">
    <name type="scientific">Cyanidioschyzon merolae (strain NIES-3377 / 10D)</name>
    <name type="common">Unicellular red alga</name>
    <dbReference type="NCBI Taxonomy" id="280699"/>
    <lineage>
        <taxon>Eukaryota</taxon>
        <taxon>Rhodophyta</taxon>
        <taxon>Bangiophyceae</taxon>
        <taxon>Cyanidiales</taxon>
        <taxon>Cyanidiaceae</taxon>
        <taxon>Cyanidioschyzon</taxon>
    </lineage>
</organism>
<evidence type="ECO:0000256" key="7">
    <source>
        <dbReference type="SAM" id="MobiDB-lite"/>
    </source>
</evidence>
<protein>
    <submittedName>
        <fullName evidence="9">Centromere protein E, CENP-E protein</fullName>
    </submittedName>
</protein>
<dbReference type="eggNOG" id="KOG0242">
    <property type="taxonomic scope" value="Eukaryota"/>
</dbReference>
<evidence type="ECO:0000256" key="4">
    <source>
        <dbReference type="ARBA" id="ARBA00023175"/>
    </source>
</evidence>
<proteinExistence type="inferred from homology"/>
<dbReference type="GO" id="GO:0005524">
    <property type="term" value="F:ATP binding"/>
    <property type="evidence" value="ECO:0007669"/>
    <property type="project" value="UniProtKB-UniRule"/>
</dbReference>
<evidence type="ECO:0000256" key="5">
    <source>
        <dbReference type="PROSITE-ProRule" id="PRU00283"/>
    </source>
</evidence>
<evidence type="ECO:0000313" key="9">
    <source>
        <dbReference type="EMBL" id="BAM82265.1"/>
    </source>
</evidence>
<dbReference type="SUPFAM" id="SSF52540">
    <property type="entry name" value="P-loop containing nucleoside triphosphate hydrolases"/>
    <property type="match status" value="1"/>
</dbReference>
<feature type="binding site" evidence="5">
    <location>
        <begin position="110"/>
        <end position="117"/>
    </location>
    <ligand>
        <name>ATP</name>
        <dbReference type="ChEBI" id="CHEBI:30616"/>
    </ligand>
</feature>
<dbReference type="OMA" id="HNANCEV"/>
<dbReference type="InterPro" id="IPR001752">
    <property type="entry name" value="Kinesin_motor_dom"/>
</dbReference>
<dbReference type="PANTHER" id="PTHR47968">
    <property type="entry name" value="CENTROMERE PROTEIN E"/>
    <property type="match status" value="1"/>
</dbReference>
<keyword evidence="3 6" id="KW-0175">Coiled coil</keyword>